<dbReference type="EMBL" id="FJOG01000035">
    <property type="protein sequence ID" value="CZR66244.1"/>
    <property type="molecule type" value="Genomic_DNA"/>
</dbReference>
<feature type="region of interest" description="Disordered" evidence="1">
    <location>
        <begin position="1"/>
        <end position="46"/>
    </location>
</feature>
<dbReference type="PANTHER" id="PTHR35179:SF2">
    <property type="entry name" value="START DOMAIN-CONTAINING PROTEIN"/>
    <property type="match status" value="1"/>
</dbReference>
<protein>
    <recommendedName>
        <fullName evidence="4">Geranylgeranyl pyrophosphate synthetase</fullName>
    </recommendedName>
</protein>
<name>A0A1L7XMK2_9HELO</name>
<dbReference type="AlphaFoldDB" id="A0A1L7XMK2"/>
<evidence type="ECO:0000313" key="2">
    <source>
        <dbReference type="EMBL" id="CZR66244.1"/>
    </source>
</evidence>
<proteinExistence type="predicted"/>
<dbReference type="OrthoDB" id="420564at2759"/>
<dbReference type="Proteomes" id="UP000184330">
    <property type="component" value="Unassembled WGS sequence"/>
</dbReference>
<reference evidence="2 3" key="1">
    <citation type="submission" date="2016-03" db="EMBL/GenBank/DDBJ databases">
        <authorList>
            <person name="Ploux O."/>
        </authorList>
    </citation>
    <scope>NUCLEOTIDE SEQUENCE [LARGE SCALE GENOMIC DNA]</scope>
    <source>
        <strain evidence="2 3">UAMH 11012</strain>
    </source>
</reference>
<accession>A0A1L7XMK2</accession>
<sequence length="403" mass="45870">MLRKLSTSPSQDARAEIGTQIDTNWNGDSKTQKQRSFEPTPKGQPINIPHFEEISSSLLNDAPISIENYKVLVSYSWCKSNESTIFVPGIPARWNPQLSPYQLSKECEQNRFEESSEEKKSQARMPCWTPLFAALQVMQPTYSLRSLSLVIEQNSLRRLFEFVAGKSGKNTEDWRIDVELSNEAMFLTSFVRHSLTGSCNSGYTRLFEKGFLRLEDENVPESLGHHRIVEYDIGGMRWVVRFEVDGYFHEHNPVTTDRAEAEKVLSLAMSTTSLGDILPDIGMFESIKVIHKGRMVAPDALIEVKTKKIGSRSQGAVEHIDKIDITMHFEGWEGEHQEELKALAEFVNKIEEIVKKTTNGRCSVVYVRRNSPQVLQIFEQDSGIMKLSDDLKERSWGQISTSD</sequence>
<feature type="compositionally biased region" description="Polar residues" evidence="1">
    <location>
        <begin position="1"/>
        <end position="11"/>
    </location>
</feature>
<evidence type="ECO:0008006" key="4">
    <source>
        <dbReference type="Google" id="ProtNLM"/>
    </source>
</evidence>
<keyword evidence="3" id="KW-1185">Reference proteome</keyword>
<feature type="compositionally biased region" description="Polar residues" evidence="1">
    <location>
        <begin position="20"/>
        <end position="29"/>
    </location>
</feature>
<organism evidence="2 3">
    <name type="scientific">Phialocephala subalpina</name>
    <dbReference type="NCBI Taxonomy" id="576137"/>
    <lineage>
        <taxon>Eukaryota</taxon>
        <taxon>Fungi</taxon>
        <taxon>Dikarya</taxon>
        <taxon>Ascomycota</taxon>
        <taxon>Pezizomycotina</taxon>
        <taxon>Leotiomycetes</taxon>
        <taxon>Helotiales</taxon>
        <taxon>Mollisiaceae</taxon>
        <taxon>Phialocephala</taxon>
        <taxon>Phialocephala fortinii species complex</taxon>
    </lineage>
</organism>
<gene>
    <name evidence="2" type="ORF">PAC_16145</name>
</gene>
<evidence type="ECO:0000256" key="1">
    <source>
        <dbReference type="SAM" id="MobiDB-lite"/>
    </source>
</evidence>
<dbReference type="PANTHER" id="PTHR35179">
    <property type="entry name" value="PROTEIN CBG02620"/>
    <property type="match status" value="1"/>
</dbReference>
<evidence type="ECO:0000313" key="3">
    <source>
        <dbReference type="Proteomes" id="UP000184330"/>
    </source>
</evidence>